<gene>
    <name evidence="2" type="ORF">SJ2017_2684</name>
</gene>
<dbReference type="RefSeq" id="WP_080916105.1">
    <property type="nucleotide sequence ID" value="NZ_CP020472.1"/>
</dbReference>
<dbReference type="Pfam" id="PF00533">
    <property type="entry name" value="BRCT"/>
    <property type="match status" value="1"/>
</dbReference>
<feature type="domain" description="BRCT" evidence="1">
    <location>
        <begin position="137"/>
        <end position="208"/>
    </location>
</feature>
<organism evidence="2 3">
    <name type="scientific">Shewanella japonica</name>
    <dbReference type="NCBI Taxonomy" id="93973"/>
    <lineage>
        <taxon>Bacteria</taxon>
        <taxon>Pseudomonadati</taxon>
        <taxon>Pseudomonadota</taxon>
        <taxon>Gammaproteobacteria</taxon>
        <taxon>Alteromonadales</taxon>
        <taxon>Shewanellaceae</taxon>
        <taxon>Shewanella</taxon>
    </lineage>
</organism>
<proteinExistence type="predicted"/>
<dbReference type="PROSITE" id="PS50172">
    <property type="entry name" value="BRCT"/>
    <property type="match status" value="1"/>
</dbReference>
<evidence type="ECO:0000259" key="1">
    <source>
        <dbReference type="PROSITE" id="PS50172"/>
    </source>
</evidence>
<dbReference type="EMBL" id="CP020472">
    <property type="protein sequence ID" value="ARD22971.1"/>
    <property type="molecule type" value="Genomic_DNA"/>
</dbReference>
<name>A0ABN4YFC3_9GAMM</name>
<dbReference type="CDD" id="cd17748">
    <property type="entry name" value="BRCT_DNA_ligase_like"/>
    <property type="match status" value="1"/>
</dbReference>
<sequence>MSENKFNVYVEITEDKSGKLSKFIQDVQSKNFEALSYASEYFEVDKHLDIDLSASESDGIHNLKFYAWGSLVVENFISFLFDELGAITVEAAVFIGDCGEYDFHFADEDEEDSFTEYDEHEWNWLEDPSIDWESENIVLSGKFENYETRDELADELIDLGANVQSSISKKTTLLITGNKVGASKLNKANELSIRIISESELMEIIECV</sequence>
<dbReference type="InterPro" id="IPR036420">
    <property type="entry name" value="BRCT_dom_sf"/>
</dbReference>
<accession>A0ABN4YFC3</accession>
<dbReference type="SUPFAM" id="SSF52113">
    <property type="entry name" value="BRCT domain"/>
    <property type="match status" value="1"/>
</dbReference>
<dbReference type="SMART" id="SM00292">
    <property type="entry name" value="BRCT"/>
    <property type="match status" value="1"/>
</dbReference>
<protein>
    <submittedName>
        <fullName evidence="2">BRCT domain protein</fullName>
    </submittedName>
</protein>
<evidence type="ECO:0000313" key="2">
    <source>
        <dbReference type="EMBL" id="ARD22971.1"/>
    </source>
</evidence>
<evidence type="ECO:0000313" key="3">
    <source>
        <dbReference type="Proteomes" id="UP000191820"/>
    </source>
</evidence>
<dbReference type="InterPro" id="IPR001357">
    <property type="entry name" value="BRCT_dom"/>
</dbReference>
<keyword evidence="3" id="KW-1185">Reference proteome</keyword>
<dbReference type="Gene3D" id="3.40.50.10190">
    <property type="entry name" value="BRCT domain"/>
    <property type="match status" value="1"/>
</dbReference>
<dbReference type="Proteomes" id="UP000191820">
    <property type="component" value="Chromosome"/>
</dbReference>
<reference evidence="2 3" key="1">
    <citation type="submission" date="2017-03" db="EMBL/GenBank/DDBJ databases">
        <title>Genome sequencing of Shewanella japonica KCTC 22435.</title>
        <authorList>
            <person name="Kim K.M."/>
        </authorList>
    </citation>
    <scope>NUCLEOTIDE SEQUENCE [LARGE SCALE GENOMIC DNA]</scope>
    <source>
        <strain evidence="2 3">KCTC 22435</strain>
    </source>
</reference>